<evidence type="ECO:0000313" key="1">
    <source>
        <dbReference type="EMBL" id="MBB6670226.1"/>
    </source>
</evidence>
<comment type="caution">
    <text evidence="1">The sequence shown here is derived from an EMBL/GenBank/DDBJ whole genome shotgun (WGS) entry which is preliminary data.</text>
</comment>
<dbReference type="EMBL" id="JACJVP010000007">
    <property type="protein sequence ID" value="MBB6670226.1"/>
    <property type="molecule type" value="Genomic_DNA"/>
</dbReference>
<dbReference type="AlphaFoldDB" id="A0A7X0VE06"/>
<keyword evidence="2" id="KW-1185">Reference proteome</keyword>
<evidence type="ECO:0000313" key="2">
    <source>
        <dbReference type="Proteomes" id="UP000547209"/>
    </source>
</evidence>
<proteinExistence type="predicted"/>
<protein>
    <submittedName>
        <fullName evidence="1">Uncharacterized protein</fullName>
    </submittedName>
</protein>
<name>A0A7X0VE06_9BACL</name>
<organism evidence="1 2">
    <name type="scientific">Cohnella nanjingensis</name>
    <dbReference type="NCBI Taxonomy" id="1387779"/>
    <lineage>
        <taxon>Bacteria</taxon>
        <taxon>Bacillati</taxon>
        <taxon>Bacillota</taxon>
        <taxon>Bacilli</taxon>
        <taxon>Bacillales</taxon>
        <taxon>Paenibacillaceae</taxon>
        <taxon>Cohnella</taxon>
    </lineage>
</organism>
<accession>A0A7X0VE06</accession>
<dbReference type="RefSeq" id="WP_185141669.1">
    <property type="nucleotide sequence ID" value="NZ_JACJVP010000007.1"/>
</dbReference>
<gene>
    <name evidence="1" type="ORF">H7C19_05950</name>
</gene>
<sequence>MSYSINKFHASSGKTAQPFLLVVLFVPALEVAGNLRHDQLGLFMFLAGDPAQEFLAFLARQNLDLLAVPSDEDFVVLVGRIVEYLFVEAIAFVDVADRITFS</sequence>
<reference evidence="1 2" key="1">
    <citation type="submission" date="2020-08" db="EMBL/GenBank/DDBJ databases">
        <title>Cohnella phylogeny.</title>
        <authorList>
            <person name="Dunlap C."/>
        </authorList>
    </citation>
    <scope>NUCLEOTIDE SEQUENCE [LARGE SCALE GENOMIC DNA]</scope>
    <source>
        <strain evidence="1 2">DSM 28246</strain>
    </source>
</reference>
<dbReference type="Proteomes" id="UP000547209">
    <property type="component" value="Unassembled WGS sequence"/>
</dbReference>